<keyword evidence="5" id="KW-0472">Membrane</keyword>
<sequence length="667" mass="73413">MCNSKMEDASEPSGEPHSIWTTNRCALAGEMGCGLRKLRRSDESSPGKIYSTLRRPQVETKVGVAYSYRFLDFLLGSAEVPGSSTPCLSSVRELPGQLQDLYQQGFVLAALHPFVHPCGPPPASLQRQLHRAVLIRLSDSVEECESLRLEMGVCQSPGPFPDTELVQGYVKKVQDAAEQGAMFVGFVQQVTLVPGQGEGDDLSLSLHSSPSSFLRDEPDRDQNPETPSGAEARDHRAESGTGDGYQDTSDPARDITDPNQDITDPNQDISDTNQDISDTNQDISDQNQDISDPNREILQNHGHLSPNNNWVKSPLGEEERTRPTTLLHRVELFSLFNHLGALCPDLVRYYTVKVPLHLVWRDEAVGQVDATWLDHMTQHFTSGASLVDGYFHLRNSTCSDSRPDTVESVFIFQEGAEVGPPVAYDAIVVEQWTIIHGVQVKADYVPLLQSLALYGWRLTCVLPTPIANTNSDGSVSTKQILFLQRPVLHRKRKDPKRLSLGVWSRPGRNCARDTQKTQPKEKDLDTGTEGDGGQREESERVCRKNDKNREMSAEREMEGEEGGGRGDPEGFLKLDSSLQQSKDGQEGGVSGESREEPDGGVIGRGWEESVDEPTEEILEQPMEGEEDVPGESANESTAEVQVGGASDMAEPVQPTTDTERSPTAQQL</sequence>
<keyword evidence="7" id="KW-0449">Lipoprotein</keyword>
<evidence type="ECO:0000313" key="10">
    <source>
        <dbReference type="Proteomes" id="UP001046870"/>
    </source>
</evidence>
<keyword evidence="3" id="KW-1003">Cell membrane</keyword>
<dbReference type="Pfam" id="PF15250">
    <property type="entry name" value="Raftlin"/>
    <property type="match status" value="1"/>
</dbReference>
<feature type="compositionally biased region" description="Acidic residues" evidence="8">
    <location>
        <begin position="608"/>
        <end position="629"/>
    </location>
</feature>
<feature type="compositionally biased region" description="Basic and acidic residues" evidence="8">
    <location>
        <begin position="532"/>
        <end position="572"/>
    </location>
</feature>
<feature type="compositionally biased region" description="Basic and acidic residues" evidence="8">
    <location>
        <begin position="214"/>
        <end position="223"/>
    </location>
</feature>
<proteinExistence type="inferred from homology"/>
<dbReference type="GO" id="GO:0005886">
    <property type="term" value="C:plasma membrane"/>
    <property type="evidence" value="ECO:0007669"/>
    <property type="project" value="UniProtKB-SubCell"/>
</dbReference>
<evidence type="ECO:0000256" key="6">
    <source>
        <dbReference type="ARBA" id="ARBA00023139"/>
    </source>
</evidence>
<dbReference type="PANTHER" id="PTHR17601">
    <property type="entry name" value="RAFTLIN-RELATED"/>
    <property type="match status" value="1"/>
</dbReference>
<dbReference type="OrthoDB" id="9942562at2759"/>
<dbReference type="AlphaFoldDB" id="A0A9D3PCX8"/>
<dbReference type="Proteomes" id="UP001046870">
    <property type="component" value="Chromosome 21"/>
</dbReference>
<feature type="compositionally biased region" description="Basic and acidic residues" evidence="8">
    <location>
        <begin position="510"/>
        <end position="525"/>
    </location>
</feature>
<evidence type="ECO:0000256" key="5">
    <source>
        <dbReference type="ARBA" id="ARBA00023136"/>
    </source>
</evidence>
<feature type="compositionally biased region" description="Low complexity" evidence="8">
    <location>
        <begin position="202"/>
        <end position="213"/>
    </location>
</feature>
<keyword evidence="4" id="KW-0519">Myristate</keyword>
<feature type="region of interest" description="Disordered" evidence="8">
    <location>
        <begin position="493"/>
        <end position="667"/>
    </location>
</feature>
<dbReference type="EMBL" id="JAFDVH010000021">
    <property type="protein sequence ID" value="KAG7457495.1"/>
    <property type="molecule type" value="Genomic_DNA"/>
</dbReference>
<evidence type="ECO:0000256" key="8">
    <source>
        <dbReference type="SAM" id="MobiDB-lite"/>
    </source>
</evidence>
<evidence type="ECO:0000256" key="7">
    <source>
        <dbReference type="ARBA" id="ARBA00023288"/>
    </source>
</evidence>
<name>A0A9D3PCX8_MEGAT</name>
<reference evidence="9" key="1">
    <citation type="submission" date="2021-01" db="EMBL/GenBank/DDBJ databases">
        <authorList>
            <person name="Zahm M."/>
            <person name="Roques C."/>
            <person name="Cabau C."/>
            <person name="Klopp C."/>
            <person name="Donnadieu C."/>
            <person name="Jouanno E."/>
            <person name="Lampietro C."/>
            <person name="Louis A."/>
            <person name="Herpin A."/>
            <person name="Echchiki A."/>
            <person name="Berthelot C."/>
            <person name="Parey E."/>
            <person name="Roest-Crollius H."/>
            <person name="Braasch I."/>
            <person name="Postlethwait J."/>
            <person name="Bobe J."/>
            <person name="Montfort J."/>
            <person name="Bouchez O."/>
            <person name="Begum T."/>
            <person name="Mejri S."/>
            <person name="Adams A."/>
            <person name="Chen W.-J."/>
            <person name="Guiguen Y."/>
        </authorList>
    </citation>
    <scope>NUCLEOTIDE SEQUENCE</scope>
    <source>
        <strain evidence="9">YG-15Mar2019-1</strain>
        <tissue evidence="9">Brain</tissue>
    </source>
</reference>
<evidence type="ECO:0000313" key="9">
    <source>
        <dbReference type="EMBL" id="KAG7457495.1"/>
    </source>
</evidence>
<keyword evidence="6" id="KW-0564">Palmitate</keyword>
<comment type="similarity">
    <text evidence="2">Belongs to the raftlin family.</text>
</comment>
<evidence type="ECO:0000256" key="1">
    <source>
        <dbReference type="ARBA" id="ARBA00004193"/>
    </source>
</evidence>
<gene>
    <name evidence="9" type="ORF">MATL_G00227670</name>
</gene>
<feature type="compositionally biased region" description="Low complexity" evidence="8">
    <location>
        <begin position="277"/>
        <end position="291"/>
    </location>
</feature>
<feature type="compositionally biased region" description="Polar residues" evidence="8">
    <location>
        <begin position="257"/>
        <end position="276"/>
    </location>
</feature>
<evidence type="ECO:0000256" key="2">
    <source>
        <dbReference type="ARBA" id="ARBA00006390"/>
    </source>
</evidence>
<comment type="caution">
    <text evidence="9">The sequence shown here is derived from an EMBL/GenBank/DDBJ whole genome shotgun (WGS) entry which is preliminary data.</text>
</comment>
<accession>A0A9D3PCX8</accession>
<protein>
    <recommendedName>
        <fullName evidence="11">Raftlin</fullName>
    </recommendedName>
</protein>
<organism evidence="9 10">
    <name type="scientific">Megalops atlanticus</name>
    <name type="common">Tarpon</name>
    <name type="synonym">Clupea gigantea</name>
    <dbReference type="NCBI Taxonomy" id="7932"/>
    <lineage>
        <taxon>Eukaryota</taxon>
        <taxon>Metazoa</taxon>
        <taxon>Chordata</taxon>
        <taxon>Craniata</taxon>
        <taxon>Vertebrata</taxon>
        <taxon>Euteleostomi</taxon>
        <taxon>Actinopterygii</taxon>
        <taxon>Neopterygii</taxon>
        <taxon>Teleostei</taxon>
        <taxon>Elopiformes</taxon>
        <taxon>Megalopidae</taxon>
        <taxon>Megalops</taxon>
    </lineage>
</organism>
<keyword evidence="10" id="KW-1185">Reference proteome</keyword>
<evidence type="ECO:0000256" key="4">
    <source>
        <dbReference type="ARBA" id="ARBA00022707"/>
    </source>
</evidence>
<evidence type="ECO:0008006" key="11">
    <source>
        <dbReference type="Google" id="ProtNLM"/>
    </source>
</evidence>
<dbReference type="InterPro" id="IPR028169">
    <property type="entry name" value="Raftlin"/>
</dbReference>
<feature type="compositionally biased region" description="Polar residues" evidence="8">
    <location>
        <begin position="653"/>
        <end position="667"/>
    </location>
</feature>
<dbReference type="PANTHER" id="PTHR17601:SF3">
    <property type="entry name" value="RAFTLIN"/>
    <property type="match status" value="1"/>
</dbReference>
<comment type="subcellular location">
    <subcellularLocation>
        <location evidence="1">Cell membrane</location>
        <topology evidence="1">Lipid-anchor</topology>
    </subcellularLocation>
</comment>
<evidence type="ECO:0000256" key="3">
    <source>
        <dbReference type="ARBA" id="ARBA00022475"/>
    </source>
</evidence>
<feature type="region of interest" description="Disordered" evidence="8">
    <location>
        <begin position="197"/>
        <end position="317"/>
    </location>
</feature>